<sequence length="282" mass="30582">MPPSTLLLNLFGGQVPRNNRLTRLQDAPLAYVSRWSRCDRFCHCSLPAAHCVEVRARRGRPSRPVDAAVLVVYLGKHDLLSYTEPGQQTAEVDSVLVHPDYAAARPSSSSSGSSSSSSSSTSSYDNDIALLVLTEAVEPSRHIRPVCLWEEALGNDLSAVVGQVGAVPGWGKDDTGAISNEIRVANMPIVSQETCLRSNIFFHAFTTDTTFCAGFRNGTSVCNGDSGGGLFLRGADGRWRLRGIVSVSMFSVNEQACDAYNYAVFTDVAKFIPWLRERMAST</sequence>
<proteinExistence type="predicted"/>
<gene>
    <name evidence="4" type="primary">LOC127750644</name>
</gene>
<dbReference type="Pfam" id="PF00089">
    <property type="entry name" value="Trypsin"/>
    <property type="match status" value="1"/>
</dbReference>
<dbReference type="CDD" id="cd00190">
    <property type="entry name" value="Tryp_SPc"/>
    <property type="match status" value="1"/>
</dbReference>
<dbReference type="KEGG" id="foc:127750644"/>
<feature type="domain" description="Peptidase S1" evidence="2">
    <location>
        <begin position="46"/>
        <end position="280"/>
    </location>
</feature>
<protein>
    <submittedName>
        <fullName evidence="4">Serine protease gd-like</fullName>
    </submittedName>
</protein>
<dbReference type="GO" id="GO:0004252">
    <property type="term" value="F:serine-type endopeptidase activity"/>
    <property type="evidence" value="ECO:0007669"/>
    <property type="project" value="InterPro"/>
</dbReference>
<dbReference type="SUPFAM" id="SSF50494">
    <property type="entry name" value="Trypsin-like serine proteases"/>
    <property type="match status" value="1"/>
</dbReference>
<accession>A0A9C6X452</accession>
<dbReference type="GeneID" id="127750644"/>
<dbReference type="OrthoDB" id="6147874at2759"/>
<dbReference type="PANTHER" id="PTHR24260">
    <property type="match status" value="1"/>
</dbReference>
<evidence type="ECO:0000256" key="1">
    <source>
        <dbReference type="SAM" id="MobiDB-lite"/>
    </source>
</evidence>
<dbReference type="Gene3D" id="2.40.10.10">
    <property type="entry name" value="Trypsin-like serine proteases"/>
    <property type="match status" value="1"/>
</dbReference>
<evidence type="ECO:0000313" key="3">
    <source>
        <dbReference type="Proteomes" id="UP000504606"/>
    </source>
</evidence>
<feature type="compositionally biased region" description="Low complexity" evidence="1">
    <location>
        <begin position="107"/>
        <end position="123"/>
    </location>
</feature>
<dbReference type="InterPro" id="IPR009003">
    <property type="entry name" value="Peptidase_S1_PA"/>
</dbReference>
<dbReference type="PROSITE" id="PS50240">
    <property type="entry name" value="TRYPSIN_DOM"/>
    <property type="match status" value="1"/>
</dbReference>
<evidence type="ECO:0000313" key="4">
    <source>
        <dbReference type="RefSeq" id="XP_052128799.1"/>
    </source>
</evidence>
<dbReference type="Proteomes" id="UP000504606">
    <property type="component" value="Unplaced"/>
</dbReference>
<dbReference type="InterPro" id="IPR051333">
    <property type="entry name" value="CLIP_Serine_Protease"/>
</dbReference>
<dbReference type="InterPro" id="IPR043504">
    <property type="entry name" value="Peptidase_S1_PA_chymotrypsin"/>
</dbReference>
<evidence type="ECO:0000259" key="2">
    <source>
        <dbReference type="PROSITE" id="PS50240"/>
    </source>
</evidence>
<feature type="region of interest" description="Disordered" evidence="1">
    <location>
        <begin position="103"/>
        <end position="123"/>
    </location>
</feature>
<keyword evidence="3" id="KW-1185">Reference proteome</keyword>
<dbReference type="PANTHER" id="PTHR24260:SF143">
    <property type="entry name" value="SERINE PROTEASE GD-LIKE PROTEIN"/>
    <property type="match status" value="1"/>
</dbReference>
<dbReference type="AlphaFoldDB" id="A0A9C6X452"/>
<dbReference type="InterPro" id="IPR001254">
    <property type="entry name" value="Trypsin_dom"/>
</dbReference>
<organism evidence="3 4">
    <name type="scientific">Frankliniella occidentalis</name>
    <name type="common">Western flower thrips</name>
    <name type="synonym">Euthrips occidentalis</name>
    <dbReference type="NCBI Taxonomy" id="133901"/>
    <lineage>
        <taxon>Eukaryota</taxon>
        <taxon>Metazoa</taxon>
        <taxon>Ecdysozoa</taxon>
        <taxon>Arthropoda</taxon>
        <taxon>Hexapoda</taxon>
        <taxon>Insecta</taxon>
        <taxon>Pterygota</taxon>
        <taxon>Neoptera</taxon>
        <taxon>Paraneoptera</taxon>
        <taxon>Thysanoptera</taxon>
        <taxon>Terebrantia</taxon>
        <taxon>Thripoidea</taxon>
        <taxon>Thripidae</taxon>
        <taxon>Frankliniella</taxon>
    </lineage>
</organism>
<name>A0A9C6X452_FRAOC</name>
<dbReference type="RefSeq" id="XP_052128799.1">
    <property type="nucleotide sequence ID" value="XM_052272839.1"/>
</dbReference>
<dbReference type="SMART" id="SM00020">
    <property type="entry name" value="Tryp_SPc"/>
    <property type="match status" value="1"/>
</dbReference>
<reference evidence="4" key="1">
    <citation type="submission" date="2025-08" db="UniProtKB">
        <authorList>
            <consortium name="RefSeq"/>
        </authorList>
    </citation>
    <scope>IDENTIFICATION</scope>
    <source>
        <tissue evidence="4">Whole organism</tissue>
    </source>
</reference>
<dbReference type="GO" id="GO:0006508">
    <property type="term" value="P:proteolysis"/>
    <property type="evidence" value="ECO:0007669"/>
    <property type="project" value="InterPro"/>
</dbReference>